<organism evidence="2 3">
    <name type="scientific">Mycolicibacterium gilvum</name>
    <dbReference type="NCBI Taxonomy" id="1804"/>
    <lineage>
        <taxon>Bacteria</taxon>
        <taxon>Bacillati</taxon>
        <taxon>Actinomycetota</taxon>
        <taxon>Actinomycetes</taxon>
        <taxon>Mycobacteriales</taxon>
        <taxon>Mycobacteriaceae</taxon>
        <taxon>Mycolicibacterium</taxon>
    </lineage>
</organism>
<evidence type="ECO:0000313" key="2">
    <source>
        <dbReference type="EMBL" id="STZ44400.1"/>
    </source>
</evidence>
<protein>
    <submittedName>
        <fullName evidence="2">Phage integrase family protein</fullName>
    </submittedName>
</protein>
<gene>
    <name evidence="2" type="ORF">NCTC10742_03634</name>
</gene>
<feature type="region of interest" description="Disordered" evidence="1">
    <location>
        <begin position="234"/>
        <end position="272"/>
    </location>
</feature>
<dbReference type="Proteomes" id="UP000254291">
    <property type="component" value="Unassembled WGS sequence"/>
</dbReference>
<name>A0A378SNT1_9MYCO</name>
<accession>A0A378SNT1</accession>
<feature type="region of interest" description="Disordered" evidence="1">
    <location>
        <begin position="183"/>
        <end position="203"/>
    </location>
</feature>
<feature type="compositionally biased region" description="Basic and acidic residues" evidence="1">
    <location>
        <begin position="150"/>
        <end position="161"/>
    </location>
</feature>
<dbReference type="AlphaFoldDB" id="A0A378SNT1"/>
<proteinExistence type="predicted"/>
<sequence>MGQDHVDSAAAYIHLASSFCARSSMPPALGYAPAPEADLLAAYAEHCDRLGLISVNLGPAARTFLRHWPDPQRWAGQPLKTRLAMSDLTRSFVMYLMLAGHLRPGYDYLIRRKLRVFWCHLPPGPLGGPGQIPRRRRTRFHRTHPQRHRIPGDRPTTHPERKATRYIDRQQLRRLVGCQRGATWPRKASRHYSSAAHTAPSDVPSRRIRRAAGERNQPATAKLCRAYAGCHPRPAGLVGGRPRPAHRQPYPQHRHRHREPTQPLRRALGRDRPSMQPGLDVGSAAIPDQRVCTAKLCRLCGFRITASGGRPGYAPCRIVSGG</sequence>
<feature type="region of interest" description="Disordered" evidence="1">
    <location>
        <begin position="140"/>
        <end position="161"/>
    </location>
</feature>
<evidence type="ECO:0000256" key="1">
    <source>
        <dbReference type="SAM" id="MobiDB-lite"/>
    </source>
</evidence>
<dbReference type="EMBL" id="UGQM01000001">
    <property type="protein sequence ID" value="STZ44400.1"/>
    <property type="molecule type" value="Genomic_DNA"/>
</dbReference>
<reference evidence="2 3" key="1">
    <citation type="submission" date="2018-06" db="EMBL/GenBank/DDBJ databases">
        <authorList>
            <consortium name="Pathogen Informatics"/>
            <person name="Doyle S."/>
        </authorList>
    </citation>
    <scope>NUCLEOTIDE SEQUENCE [LARGE SCALE GENOMIC DNA]</scope>
    <source>
        <strain evidence="2 3">NCTC10742</strain>
    </source>
</reference>
<evidence type="ECO:0000313" key="3">
    <source>
        <dbReference type="Proteomes" id="UP000254291"/>
    </source>
</evidence>
<feature type="compositionally biased region" description="Basic residues" evidence="1">
    <location>
        <begin position="140"/>
        <end position="149"/>
    </location>
</feature>